<keyword evidence="14" id="KW-1185">Reference proteome</keyword>
<keyword evidence="6 12" id="KW-1133">Transmembrane helix</keyword>
<evidence type="ECO:0000256" key="9">
    <source>
        <dbReference type="ARBA" id="ARBA00030486"/>
    </source>
</evidence>
<accession>A0A673XSN2</accession>
<feature type="coiled-coil region" evidence="10">
    <location>
        <begin position="116"/>
        <end position="193"/>
    </location>
</feature>
<feature type="compositionally biased region" description="Pro residues" evidence="11">
    <location>
        <begin position="359"/>
        <end position="371"/>
    </location>
</feature>
<sequence>MVGFGANRRGGRLPSFILIALMVIIAILSFNYWTVSNKQGRLLDELAEVQTQVKRTDAARSRLEKRNSELMVQVDTHRKHIDQKDGDNSMLEVKLQAREALIKKCTDEKMKVQGDVTAQMSEIVRLKEQLKELKQEFMRQEIQLREVKKNSTNVERKLEYESLQCGRQITQLMDEHEEAKKTLEEEAVKLRKSVLDSRKVGAAEGGTEVETAGEHPTVATHRDTDLKEGLGKPGSDAGMPGIEDSEVGKIDDVQFALKKPAITQNHVEIPDTGLREVGAGRDLSLDRPVIQDKVLGMEGRAGALQQQPPQAVADRPILFDEDNKAAIQADEFGEQHRQLRAPANVMKADGVQRKGAGLPLPPNPAQVPNPIEPRHARDPKPAEPLRHRQNDEDRDMQGDRAVDYGKRRQAIDIL</sequence>
<comment type="subcellular location">
    <subcellularLocation>
        <location evidence="1">Membrane</location>
        <topology evidence="1">Single-pass type II membrane protein</topology>
    </subcellularLocation>
</comment>
<dbReference type="AlphaFoldDB" id="A0A673XSN2"/>
<dbReference type="GeneTree" id="ENSGT00530000063675"/>
<evidence type="ECO:0000256" key="11">
    <source>
        <dbReference type="SAM" id="MobiDB-lite"/>
    </source>
</evidence>
<feature type="compositionally biased region" description="Basic and acidic residues" evidence="11">
    <location>
        <begin position="372"/>
        <end position="414"/>
    </location>
</feature>
<dbReference type="InterPro" id="IPR026139">
    <property type="entry name" value="GOLM1/CASC4"/>
</dbReference>
<evidence type="ECO:0000256" key="4">
    <source>
        <dbReference type="ARBA" id="ARBA00022692"/>
    </source>
</evidence>
<evidence type="ECO:0000256" key="8">
    <source>
        <dbReference type="ARBA" id="ARBA00023136"/>
    </source>
</evidence>
<name>A0A673XSN2_SALTR</name>
<evidence type="ECO:0000256" key="7">
    <source>
        <dbReference type="ARBA" id="ARBA00023054"/>
    </source>
</evidence>
<protein>
    <recommendedName>
        <fullName evidence="3">Protein GOLM2</fullName>
    </recommendedName>
    <alternativeName>
        <fullName evidence="9">Golgi membrane protein 2</fullName>
    </alternativeName>
</protein>
<dbReference type="PANTHER" id="PTHR15896">
    <property type="entry name" value="GOLGI PHOSPHOPROTEIN 2/GP73-RELATED"/>
    <property type="match status" value="1"/>
</dbReference>
<reference evidence="13" key="2">
    <citation type="submission" date="2025-09" db="UniProtKB">
        <authorList>
            <consortium name="Ensembl"/>
        </authorList>
    </citation>
    <scope>IDENTIFICATION</scope>
</reference>
<dbReference type="PANTHER" id="PTHR15896:SF7">
    <property type="entry name" value="PROTEIN GOLM2"/>
    <property type="match status" value="1"/>
</dbReference>
<evidence type="ECO:0000256" key="3">
    <source>
        <dbReference type="ARBA" id="ARBA00016211"/>
    </source>
</evidence>
<evidence type="ECO:0000256" key="10">
    <source>
        <dbReference type="SAM" id="Coils"/>
    </source>
</evidence>
<evidence type="ECO:0000256" key="12">
    <source>
        <dbReference type="SAM" id="Phobius"/>
    </source>
</evidence>
<dbReference type="PRINTS" id="PR02084">
    <property type="entry name" value="GOLM1CASC4"/>
</dbReference>
<evidence type="ECO:0000256" key="6">
    <source>
        <dbReference type="ARBA" id="ARBA00022989"/>
    </source>
</evidence>
<dbReference type="GO" id="GO:0016020">
    <property type="term" value="C:membrane"/>
    <property type="evidence" value="ECO:0007669"/>
    <property type="project" value="UniProtKB-SubCell"/>
</dbReference>
<organism evidence="13 14">
    <name type="scientific">Salmo trutta</name>
    <name type="common">Brown trout</name>
    <dbReference type="NCBI Taxonomy" id="8032"/>
    <lineage>
        <taxon>Eukaryota</taxon>
        <taxon>Metazoa</taxon>
        <taxon>Chordata</taxon>
        <taxon>Craniata</taxon>
        <taxon>Vertebrata</taxon>
        <taxon>Euteleostomi</taxon>
        <taxon>Actinopterygii</taxon>
        <taxon>Neopterygii</taxon>
        <taxon>Teleostei</taxon>
        <taxon>Protacanthopterygii</taxon>
        <taxon>Salmoniformes</taxon>
        <taxon>Salmonidae</taxon>
        <taxon>Salmoninae</taxon>
        <taxon>Salmo</taxon>
    </lineage>
</organism>
<gene>
    <name evidence="13" type="primary">GOLM2</name>
    <name evidence="13" type="synonym">LOC115203000</name>
</gene>
<keyword evidence="8 12" id="KW-0472">Membrane</keyword>
<keyword evidence="4 12" id="KW-0812">Transmembrane</keyword>
<feature type="compositionally biased region" description="Basic and acidic residues" evidence="11">
    <location>
        <begin position="220"/>
        <end position="230"/>
    </location>
</feature>
<evidence type="ECO:0000256" key="5">
    <source>
        <dbReference type="ARBA" id="ARBA00022968"/>
    </source>
</evidence>
<feature type="region of interest" description="Disordered" evidence="11">
    <location>
        <begin position="201"/>
        <end position="244"/>
    </location>
</feature>
<evidence type="ECO:0000313" key="13">
    <source>
        <dbReference type="Ensembl" id="ENSSTUP00000023536.1"/>
    </source>
</evidence>
<reference evidence="13" key="1">
    <citation type="submission" date="2025-08" db="UniProtKB">
        <authorList>
            <consortium name="Ensembl"/>
        </authorList>
    </citation>
    <scope>IDENTIFICATION</scope>
</reference>
<feature type="region of interest" description="Disordered" evidence="11">
    <location>
        <begin position="353"/>
        <end position="414"/>
    </location>
</feature>
<keyword evidence="5" id="KW-0735">Signal-anchor</keyword>
<dbReference type="Proteomes" id="UP000472277">
    <property type="component" value="Chromosome 12"/>
</dbReference>
<keyword evidence="7 10" id="KW-0175">Coiled coil</keyword>
<evidence type="ECO:0000313" key="14">
    <source>
        <dbReference type="Proteomes" id="UP000472277"/>
    </source>
</evidence>
<comment type="similarity">
    <text evidence="2">Belongs to the GOLM family.</text>
</comment>
<proteinExistence type="inferred from homology"/>
<dbReference type="Ensembl" id="ENSSTUT00000024690.1">
    <property type="protein sequence ID" value="ENSSTUP00000023536.1"/>
    <property type="gene ID" value="ENSSTUG00000010248.1"/>
</dbReference>
<feature type="transmembrane region" description="Helical" evidence="12">
    <location>
        <begin position="12"/>
        <end position="33"/>
    </location>
</feature>
<evidence type="ECO:0000256" key="1">
    <source>
        <dbReference type="ARBA" id="ARBA00004606"/>
    </source>
</evidence>
<evidence type="ECO:0000256" key="2">
    <source>
        <dbReference type="ARBA" id="ARBA00007474"/>
    </source>
</evidence>